<evidence type="ECO:0000313" key="3">
    <source>
        <dbReference type="Proteomes" id="UP000275267"/>
    </source>
</evidence>
<dbReference type="EMBL" id="PQIB02000013">
    <property type="protein sequence ID" value="RLM74315.1"/>
    <property type="molecule type" value="Genomic_DNA"/>
</dbReference>
<name>A0A3L6Q6P9_PANMI</name>
<dbReference type="AlphaFoldDB" id="A0A3L6Q6P9"/>
<reference evidence="3" key="1">
    <citation type="journal article" date="2019" name="Nat. Commun.">
        <title>The genome of broomcorn millet.</title>
        <authorList>
            <person name="Zou C."/>
            <person name="Miki D."/>
            <person name="Li D."/>
            <person name="Tang Q."/>
            <person name="Xiao L."/>
            <person name="Rajput S."/>
            <person name="Deng P."/>
            <person name="Jia W."/>
            <person name="Huang R."/>
            <person name="Zhang M."/>
            <person name="Sun Y."/>
            <person name="Hu J."/>
            <person name="Fu X."/>
            <person name="Schnable P.S."/>
            <person name="Li F."/>
            <person name="Zhang H."/>
            <person name="Feng B."/>
            <person name="Zhu X."/>
            <person name="Liu R."/>
            <person name="Schnable J.C."/>
            <person name="Zhu J.-K."/>
            <person name="Zhang H."/>
        </authorList>
    </citation>
    <scope>NUCLEOTIDE SEQUENCE [LARGE SCALE GENOMIC DNA]</scope>
</reference>
<dbReference type="Gene3D" id="3.40.850.10">
    <property type="entry name" value="Kinesin motor domain"/>
    <property type="match status" value="1"/>
</dbReference>
<feature type="region of interest" description="Disordered" evidence="1">
    <location>
        <begin position="380"/>
        <end position="403"/>
    </location>
</feature>
<dbReference type="InterPro" id="IPR036961">
    <property type="entry name" value="Kinesin_motor_dom_sf"/>
</dbReference>
<organism evidence="2 3">
    <name type="scientific">Panicum miliaceum</name>
    <name type="common">Proso millet</name>
    <name type="synonym">Broomcorn millet</name>
    <dbReference type="NCBI Taxonomy" id="4540"/>
    <lineage>
        <taxon>Eukaryota</taxon>
        <taxon>Viridiplantae</taxon>
        <taxon>Streptophyta</taxon>
        <taxon>Embryophyta</taxon>
        <taxon>Tracheophyta</taxon>
        <taxon>Spermatophyta</taxon>
        <taxon>Magnoliopsida</taxon>
        <taxon>Liliopsida</taxon>
        <taxon>Poales</taxon>
        <taxon>Poaceae</taxon>
        <taxon>PACMAD clade</taxon>
        <taxon>Panicoideae</taxon>
        <taxon>Panicodae</taxon>
        <taxon>Paniceae</taxon>
        <taxon>Panicinae</taxon>
        <taxon>Panicum</taxon>
        <taxon>Panicum sect. Panicum</taxon>
    </lineage>
</organism>
<dbReference type="InterPro" id="IPR027417">
    <property type="entry name" value="P-loop_NTPase"/>
</dbReference>
<keyword evidence="3" id="KW-1185">Reference proteome</keyword>
<evidence type="ECO:0000313" key="2">
    <source>
        <dbReference type="EMBL" id="RLM74315.1"/>
    </source>
</evidence>
<evidence type="ECO:0000256" key="1">
    <source>
        <dbReference type="SAM" id="MobiDB-lite"/>
    </source>
</evidence>
<comment type="caution">
    <text evidence="2">The sequence shown here is derived from an EMBL/GenBank/DDBJ whole genome shotgun (WGS) entry which is preliminary data.</text>
</comment>
<gene>
    <name evidence="2" type="ORF">C2845_PM15G09890</name>
</gene>
<sequence>MDRMQKITGFRHLEGFRSLARSTLTAMKAANSPPRMLEADQKLVREQASVKADPEMVYTKWKRIHQHVNENAKLKMKLNEGSKILQDLDSKAKATKFWCDEQCATLQQLASQTEQAAEKLVKEQTSVASNPENLIDLAGSESSRVETTGLQRKEGSYINKSLLTLGTKCDGAILTSSEGDKFSLTKSTAPSTPIGESVNFHAEPRISNSLAGENLSADLFSIGHGEFPSGSIHGEEIPLISGKMIDHVDLLREQLKILSGEVALQTSVLKRLTEEAGGSPHSENIQKISDEIKGKKRQIASLEREIAHATLGGQGNADKLELSPSYPELLEQLNEKSFELEYLKCILKGNQAPDIMNRNGLKVKSVHELRQRIRVPLRGSCSEGDSKHEKTGEAVWSPPYADGKEWDDNQLDVRC</sequence>
<dbReference type="STRING" id="4540.A0A3L6Q6P9"/>
<dbReference type="OrthoDB" id="1747560at2759"/>
<protein>
    <submittedName>
        <fullName evidence="2">Centromere-associated protein E</fullName>
    </submittedName>
</protein>
<dbReference type="SUPFAM" id="SSF52540">
    <property type="entry name" value="P-loop containing nucleoside triphosphate hydrolases"/>
    <property type="match status" value="1"/>
</dbReference>
<accession>A0A3L6Q6P9</accession>
<proteinExistence type="predicted"/>
<dbReference type="Proteomes" id="UP000275267">
    <property type="component" value="Unassembled WGS sequence"/>
</dbReference>